<protein>
    <submittedName>
        <fullName evidence="1">Uncharacterized protein</fullName>
    </submittedName>
</protein>
<evidence type="ECO:0000313" key="1">
    <source>
        <dbReference type="EMBL" id="PXV85419.1"/>
    </source>
</evidence>
<gene>
    <name evidence="1" type="ORF">C8E03_11755</name>
</gene>
<dbReference type="RefSeq" id="WP_110291931.1">
    <property type="nucleotide sequence ID" value="NZ_QICS01000017.1"/>
</dbReference>
<dbReference type="EMBL" id="QICS01000017">
    <property type="protein sequence ID" value="PXV85419.1"/>
    <property type="molecule type" value="Genomic_DNA"/>
</dbReference>
<evidence type="ECO:0000313" key="2">
    <source>
        <dbReference type="Proteomes" id="UP000247523"/>
    </source>
</evidence>
<accession>A0A318EMJ0</accession>
<reference evidence="1 2" key="1">
    <citation type="submission" date="2018-05" db="EMBL/GenBank/DDBJ databases">
        <title>Genomic Encyclopedia of Type Strains, Phase IV (KMG-IV): sequencing the most valuable type-strain genomes for metagenomic binning, comparative biology and taxonomic classification.</title>
        <authorList>
            <person name="Goeker M."/>
        </authorList>
    </citation>
    <scope>NUCLEOTIDE SEQUENCE [LARGE SCALE GENOMIC DNA]</scope>
    <source>
        <strain evidence="1 2">DSM 28816</strain>
    </source>
</reference>
<comment type="caution">
    <text evidence="1">The sequence shown here is derived from an EMBL/GenBank/DDBJ whole genome shotgun (WGS) entry which is preliminary data.</text>
</comment>
<sequence length="181" mass="19945">METTNNGVQKAQFQEINIASFNNNADVLNGHIDKIASSDIWGHVKLSDEYITSSGKAENGIGASSKAITDAYNKLNDKFKWNVVATDYGSTPIEVDLDDYSEIHIFVVNRAGDVYRSATFEITRDDINSTDRIFYDGAMFSQTSYVGVSISVSTSKVTLLNFVISGTNYKDGDTQTVIRAR</sequence>
<organism evidence="1 2">
    <name type="scientific">Lachnotalea glycerini</name>
    <dbReference type="NCBI Taxonomy" id="1763509"/>
    <lineage>
        <taxon>Bacteria</taxon>
        <taxon>Bacillati</taxon>
        <taxon>Bacillota</taxon>
        <taxon>Clostridia</taxon>
        <taxon>Lachnospirales</taxon>
        <taxon>Lachnospiraceae</taxon>
        <taxon>Lachnotalea</taxon>
    </lineage>
</organism>
<dbReference type="Proteomes" id="UP000247523">
    <property type="component" value="Unassembled WGS sequence"/>
</dbReference>
<dbReference type="AlphaFoldDB" id="A0A318EMJ0"/>
<name>A0A318EMJ0_9FIRM</name>
<proteinExistence type="predicted"/>